<dbReference type="KEGG" id="cpoy:GP475_09725"/>
<keyword evidence="10" id="KW-1185">Reference proteome</keyword>
<dbReference type="EMBL" id="CP046884">
    <property type="protein sequence ID" value="QNQ90887.1"/>
    <property type="molecule type" value="Genomic_DNA"/>
</dbReference>
<keyword evidence="4" id="KW-0378">Hydrolase</keyword>
<evidence type="ECO:0000256" key="4">
    <source>
        <dbReference type="ARBA" id="ARBA00022801"/>
    </source>
</evidence>
<evidence type="ECO:0000313" key="10">
    <source>
        <dbReference type="Proteomes" id="UP000516320"/>
    </source>
</evidence>
<dbReference type="InterPro" id="IPR052347">
    <property type="entry name" value="Isochorismatase_Nicotinamidase"/>
</dbReference>
<dbReference type="Proteomes" id="UP000516320">
    <property type="component" value="Chromosome"/>
</dbReference>
<evidence type="ECO:0000256" key="6">
    <source>
        <dbReference type="ARBA" id="ARBA00039017"/>
    </source>
</evidence>
<dbReference type="InterPro" id="IPR036380">
    <property type="entry name" value="Isochorismatase-like_sf"/>
</dbReference>
<evidence type="ECO:0000256" key="3">
    <source>
        <dbReference type="ARBA" id="ARBA00022723"/>
    </source>
</evidence>
<evidence type="ECO:0000256" key="5">
    <source>
        <dbReference type="ARBA" id="ARBA00037900"/>
    </source>
</evidence>
<dbReference type="InterPro" id="IPR000868">
    <property type="entry name" value="Isochorismatase-like_dom"/>
</dbReference>
<dbReference type="GO" id="GO:0008936">
    <property type="term" value="F:nicotinamidase activity"/>
    <property type="evidence" value="ECO:0007669"/>
    <property type="project" value="UniProtKB-EC"/>
</dbReference>
<name>A0A7H0SQR2_9CORY</name>
<dbReference type="PANTHER" id="PTHR11080">
    <property type="entry name" value="PYRAZINAMIDASE/NICOTINAMIDASE"/>
    <property type="match status" value="1"/>
</dbReference>
<keyword evidence="3" id="KW-0479">Metal-binding</keyword>
<organism evidence="9 10">
    <name type="scientific">Corynebacterium poyangense</name>
    <dbReference type="NCBI Taxonomy" id="2684405"/>
    <lineage>
        <taxon>Bacteria</taxon>
        <taxon>Bacillati</taxon>
        <taxon>Actinomycetota</taxon>
        <taxon>Actinomycetes</taxon>
        <taxon>Mycobacteriales</taxon>
        <taxon>Corynebacteriaceae</taxon>
        <taxon>Corynebacterium</taxon>
    </lineage>
</organism>
<evidence type="ECO:0000256" key="2">
    <source>
        <dbReference type="ARBA" id="ARBA00022642"/>
    </source>
</evidence>
<gene>
    <name evidence="9" type="ORF">GP475_09725</name>
</gene>
<comment type="pathway">
    <text evidence="5">Cofactor biosynthesis; nicotinate biosynthesis; nicotinate from nicotinamide: step 1/1.</text>
</comment>
<dbReference type="GO" id="GO:0019363">
    <property type="term" value="P:pyridine nucleotide biosynthetic process"/>
    <property type="evidence" value="ECO:0007669"/>
    <property type="project" value="UniProtKB-KW"/>
</dbReference>
<sequence length="179" mass="19489">MAQALIIVDVQHDFCPGGALATDQGDEVAHRIGELQLSPAVADYDYVVTTQDWHIDPDDHFDTWPVHCEADSPGAQLHPAIQQDKISARFYKGQHSAAYSGFEGSNEAGQLLAEWLRDRGVSHLDICGIATHYCVRATVLDALKEGFQVRVLRDLCSAVNEDTGKTALQEMQKAGASLG</sequence>
<dbReference type="RefSeq" id="WP_187974197.1">
    <property type="nucleotide sequence ID" value="NZ_CP046884.1"/>
</dbReference>
<reference evidence="9 10" key="1">
    <citation type="submission" date="2019-12" db="EMBL/GenBank/DDBJ databases">
        <title>Corynebacterium sp. nov., isolated from feces of the Anser Albifrons in China.</title>
        <authorList>
            <person name="Liu Q."/>
        </authorList>
    </citation>
    <scope>NUCLEOTIDE SEQUENCE [LARGE SCALE GENOMIC DNA]</scope>
    <source>
        <strain evidence="9 10">4H37-19</strain>
    </source>
</reference>
<keyword evidence="2" id="KW-0662">Pyridine nucleotide biosynthesis</keyword>
<feature type="domain" description="Isochorismatase-like" evidence="8">
    <location>
        <begin position="4"/>
        <end position="177"/>
    </location>
</feature>
<evidence type="ECO:0000313" key="9">
    <source>
        <dbReference type="EMBL" id="QNQ90887.1"/>
    </source>
</evidence>
<accession>A0A7H0SQR2</accession>
<dbReference type="Pfam" id="PF00857">
    <property type="entry name" value="Isochorismatase"/>
    <property type="match status" value="1"/>
</dbReference>
<dbReference type="PANTHER" id="PTHR11080:SF2">
    <property type="entry name" value="LD05707P"/>
    <property type="match status" value="1"/>
</dbReference>
<comment type="similarity">
    <text evidence="1">Belongs to the isochorismatase family.</text>
</comment>
<evidence type="ECO:0000256" key="1">
    <source>
        <dbReference type="ARBA" id="ARBA00006336"/>
    </source>
</evidence>
<protein>
    <recommendedName>
        <fullName evidence="6">nicotinamidase</fullName>
        <ecNumber evidence="6">3.5.1.19</ecNumber>
    </recommendedName>
    <alternativeName>
        <fullName evidence="7">Nicotinamide deamidase</fullName>
    </alternativeName>
</protein>
<dbReference type="GO" id="GO:0046872">
    <property type="term" value="F:metal ion binding"/>
    <property type="evidence" value="ECO:0007669"/>
    <property type="project" value="UniProtKB-KW"/>
</dbReference>
<dbReference type="SUPFAM" id="SSF52499">
    <property type="entry name" value="Isochorismatase-like hydrolases"/>
    <property type="match status" value="1"/>
</dbReference>
<dbReference type="EC" id="3.5.1.19" evidence="6"/>
<dbReference type="Gene3D" id="3.40.50.850">
    <property type="entry name" value="Isochorismatase-like"/>
    <property type="match status" value="1"/>
</dbReference>
<proteinExistence type="inferred from homology"/>
<evidence type="ECO:0000256" key="7">
    <source>
        <dbReference type="ARBA" id="ARBA00043224"/>
    </source>
</evidence>
<dbReference type="AlphaFoldDB" id="A0A7H0SQR2"/>
<evidence type="ECO:0000259" key="8">
    <source>
        <dbReference type="Pfam" id="PF00857"/>
    </source>
</evidence>